<sequence length="280" mass="31032">MMFGPAVHPLFPQQNRRLRAMELKESLLIVRKKIWMIAAIVLTATILSGVYSLYFVSPTYEASTKLLVNHQDRYSDGTAMMDWNSVNTNIMLMNSYKEIIQSEAILNAVADEHPEFELTGKELMSYISASSSTDSQIMTVYVRDFSYERAVSIANAVAGEFRAQIPSIMKVDNVAILTAANPADEPTQVAPNPPLTIILAFLLSGMFAVGLVFLLDYLDDTMKSEADVEKQLGLPTLSLIHAIRKDDLSPRSSPSSSPPHQQHPNESHAIGEKSYVTVNH</sequence>
<feature type="compositionally biased region" description="Low complexity" evidence="7">
    <location>
        <begin position="250"/>
        <end position="259"/>
    </location>
</feature>
<protein>
    <submittedName>
        <fullName evidence="10">Lipopolysaccharide biosynthesis protein</fullName>
    </submittedName>
</protein>
<gene>
    <name evidence="10" type="ORF">E6C55_24060</name>
</gene>
<keyword evidence="3" id="KW-1003">Cell membrane</keyword>
<evidence type="ECO:0000256" key="6">
    <source>
        <dbReference type="ARBA" id="ARBA00023136"/>
    </source>
</evidence>
<dbReference type="InterPro" id="IPR050445">
    <property type="entry name" value="Bact_polysacc_biosynth/exp"/>
</dbReference>
<dbReference type="GO" id="GO:0005886">
    <property type="term" value="C:plasma membrane"/>
    <property type="evidence" value="ECO:0007669"/>
    <property type="project" value="UniProtKB-SubCell"/>
</dbReference>
<dbReference type="Pfam" id="PF02706">
    <property type="entry name" value="Wzz"/>
    <property type="match status" value="1"/>
</dbReference>
<dbReference type="GO" id="GO:0004713">
    <property type="term" value="F:protein tyrosine kinase activity"/>
    <property type="evidence" value="ECO:0007669"/>
    <property type="project" value="TreeGrafter"/>
</dbReference>
<dbReference type="InterPro" id="IPR003856">
    <property type="entry name" value="LPS_length_determ_N"/>
</dbReference>
<evidence type="ECO:0000259" key="9">
    <source>
        <dbReference type="Pfam" id="PF02706"/>
    </source>
</evidence>
<organism evidence="10 11">
    <name type="scientific">Cohnella fermenti</name>
    <dbReference type="NCBI Taxonomy" id="2565925"/>
    <lineage>
        <taxon>Bacteria</taxon>
        <taxon>Bacillati</taxon>
        <taxon>Bacillota</taxon>
        <taxon>Bacilli</taxon>
        <taxon>Bacillales</taxon>
        <taxon>Paenibacillaceae</taxon>
        <taxon>Cohnella</taxon>
    </lineage>
</organism>
<evidence type="ECO:0000256" key="3">
    <source>
        <dbReference type="ARBA" id="ARBA00022475"/>
    </source>
</evidence>
<dbReference type="PANTHER" id="PTHR32309">
    <property type="entry name" value="TYROSINE-PROTEIN KINASE"/>
    <property type="match status" value="1"/>
</dbReference>
<reference evidence="10 11" key="1">
    <citation type="submission" date="2019-04" db="EMBL/GenBank/DDBJ databases">
        <title>Cohnella sp. nov. isolated from preserved vegetables.</title>
        <authorList>
            <person name="Lin S.-Y."/>
            <person name="Hung M.-H."/>
            <person name="Young C.-C."/>
        </authorList>
    </citation>
    <scope>NUCLEOTIDE SEQUENCE [LARGE SCALE GENOMIC DNA]</scope>
    <source>
        <strain evidence="10 11">CC-MHH1044</strain>
    </source>
</reference>
<evidence type="ECO:0000313" key="10">
    <source>
        <dbReference type="EMBL" id="THF74690.1"/>
    </source>
</evidence>
<dbReference type="EMBL" id="SSOB01000038">
    <property type="protein sequence ID" value="THF74690.1"/>
    <property type="molecule type" value="Genomic_DNA"/>
</dbReference>
<dbReference type="PANTHER" id="PTHR32309:SF13">
    <property type="entry name" value="FERRIC ENTEROBACTIN TRANSPORT PROTEIN FEPE"/>
    <property type="match status" value="1"/>
</dbReference>
<comment type="similarity">
    <text evidence="2">Belongs to the CpsC/CapA family.</text>
</comment>
<keyword evidence="11" id="KW-1185">Reference proteome</keyword>
<keyword evidence="6 8" id="KW-0472">Membrane</keyword>
<evidence type="ECO:0000256" key="1">
    <source>
        <dbReference type="ARBA" id="ARBA00004651"/>
    </source>
</evidence>
<feature type="transmembrane region" description="Helical" evidence="8">
    <location>
        <begin position="34"/>
        <end position="56"/>
    </location>
</feature>
<proteinExistence type="inferred from homology"/>
<feature type="domain" description="Polysaccharide chain length determinant N-terminal" evidence="9">
    <location>
        <begin position="21"/>
        <end position="112"/>
    </location>
</feature>
<dbReference type="OrthoDB" id="2360475at2"/>
<feature type="region of interest" description="Disordered" evidence="7">
    <location>
        <begin position="247"/>
        <end position="280"/>
    </location>
</feature>
<keyword evidence="4 8" id="KW-0812">Transmembrane</keyword>
<accession>A0A4S4BJR4</accession>
<evidence type="ECO:0000256" key="8">
    <source>
        <dbReference type="SAM" id="Phobius"/>
    </source>
</evidence>
<feature type="transmembrane region" description="Helical" evidence="8">
    <location>
        <begin position="195"/>
        <end position="215"/>
    </location>
</feature>
<evidence type="ECO:0000256" key="7">
    <source>
        <dbReference type="SAM" id="MobiDB-lite"/>
    </source>
</evidence>
<keyword evidence="5 8" id="KW-1133">Transmembrane helix</keyword>
<evidence type="ECO:0000313" key="11">
    <source>
        <dbReference type="Proteomes" id="UP000310636"/>
    </source>
</evidence>
<evidence type="ECO:0000256" key="5">
    <source>
        <dbReference type="ARBA" id="ARBA00022989"/>
    </source>
</evidence>
<comment type="subcellular location">
    <subcellularLocation>
        <location evidence="1">Cell membrane</location>
        <topology evidence="1">Multi-pass membrane protein</topology>
    </subcellularLocation>
</comment>
<dbReference type="AlphaFoldDB" id="A0A4S4BJR4"/>
<comment type="caution">
    <text evidence="10">The sequence shown here is derived from an EMBL/GenBank/DDBJ whole genome shotgun (WGS) entry which is preliminary data.</text>
</comment>
<name>A0A4S4BJR4_9BACL</name>
<evidence type="ECO:0000256" key="2">
    <source>
        <dbReference type="ARBA" id="ARBA00006683"/>
    </source>
</evidence>
<evidence type="ECO:0000256" key="4">
    <source>
        <dbReference type="ARBA" id="ARBA00022692"/>
    </source>
</evidence>
<dbReference type="Proteomes" id="UP000310636">
    <property type="component" value="Unassembled WGS sequence"/>
</dbReference>